<reference evidence="1" key="2">
    <citation type="submission" date="2021-01" db="EMBL/GenBank/DDBJ databases">
        <authorList>
            <person name="Schikora-Tamarit M.A."/>
        </authorList>
    </citation>
    <scope>NUCLEOTIDE SEQUENCE</scope>
    <source>
        <strain evidence="1">CBS6075</strain>
    </source>
</reference>
<sequence length="67" mass="7255">MSAAWKSMKKCFKTSSMAQLTPKSSTMAAVSLNLNRSVILTNCMASFSSGMNSVLPEMHRKVTPSNP</sequence>
<accession>A0A9P8P2B6</accession>
<dbReference type="EMBL" id="JAEUBE010000352">
    <property type="protein sequence ID" value="KAH3663990.1"/>
    <property type="molecule type" value="Genomic_DNA"/>
</dbReference>
<name>A0A9P8P2B6_9ASCO</name>
<evidence type="ECO:0000313" key="2">
    <source>
        <dbReference type="Proteomes" id="UP000769157"/>
    </source>
</evidence>
<gene>
    <name evidence="1" type="ORF">OGAPHI_004704</name>
</gene>
<keyword evidence="2" id="KW-1185">Reference proteome</keyword>
<dbReference type="Proteomes" id="UP000769157">
    <property type="component" value="Unassembled WGS sequence"/>
</dbReference>
<protein>
    <submittedName>
        <fullName evidence="1">Uncharacterized protein</fullName>
    </submittedName>
</protein>
<reference evidence="1" key="1">
    <citation type="journal article" date="2021" name="Open Biol.">
        <title>Shared evolutionary footprints suggest mitochondrial oxidative damage underlies multiple complex I losses in fungi.</title>
        <authorList>
            <person name="Schikora-Tamarit M.A."/>
            <person name="Marcet-Houben M."/>
            <person name="Nosek J."/>
            <person name="Gabaldon T."/>
        </authorList>
    </citation>
    <scope>NUCLEOTIDE SEQUENCE</scope>
    <source>
        <strain evidence="1">CBS6075</strain>
    </source>
</reference>
<organism evidence="1 2">
    <name type="scientific">Ogataea philodendri</name>
    <dbReference type="NCBI Taxonomy" id="1378263"/>
    <lineage>
        <taxon>Eukaryota</taxon>
        <taxon>Fungi</taxon>
        <taxon>Dikarya</taxon>
        <taxon>Ascomycota</taxon>
        <taxon>Saccharomycotina</taxon>
        <taxon>Pichiomycetes</taxon>
        <taxon>Pichiales</taxon>
        <taxon>Pichiaceae</taxon>
        <taxon>Ogataea</taxon>
    </lineage>
</organism>
<comment type="caution">
    <text evidence="1">The sequence shown here is derived from an EMBL/GenBank/DDBJ whole genome shotgun (WGS) entry which is preliminary data.</text>
</comment>
<dbReference type="RefSeq" id="XP_046060270.1">
    <property type="nucleotide sequence ID" value="XM_046205811.1"/>
</dbReference>
<dbReference type="GeneID" id="70236669"/>
<proteinExistence type="predicted"/>
<evidence type="ECO:0000313" key="1">
    <source>
        <dbReference type="EMBL" id="KAH3663990.1"/>
    </source>
</evidence>
<dbReference type="AlphaFoldDB" id="A0A9P8P2B6"/>